<evidence type="ECO:0000256" key="3">
    <source>
        <dbReference type="ARBA" id="ARBA00022448"/>
    </source>
</evidence>
<feature type="transmembrane region" description="Helical" evidence="8">
    <location>
        <begin position="230"/>
        <end position="252"/>
    </location>
</feature>
<dbReference type="InterPro" id="IPR038770">
    <property type="entry name" value="Na+/solute_symporter_sf"/>
</dbReference>
<evidence type="ECO:0000256" key="5">
    <source>
        <dbReference type="ARBA" id="ARBA00022692"/>
    </source>
</evidence>
<feature type="transmembrane region" description="Helical" evidence="8">
    <location>
        <begin position="264"/>
        <end position="284"/>
    </location>
</feature>
<dbReference type="Gene3D" id="1.20.1530.20">
    <property type="match status" value="1"/>
</dbReference>
<comment type="caution">
    <text evidence="9">The sequence shown here is derived from an EMBL/GenBank/DDBJ whole genome shotgun (WGS) entry which is preliminary data.</text>
</comment>
<evidence type="ECO:0000256" key="1">
    <source>
        <dbReference type="ARBA" id="ARBA00004651"/>
    </source>
</evidence>
<dbReference type="STRING" id="1837282.A6F49_12865"/>
<dbReference type="Proteomes" id="UP000078292">
    <property type="component" value="Unassembled WGS sequence"/>
</dbReference>
<feature type="transmembrane region" description="Helical" evidence="8">
    <location>
        <begin position="156"/>
        <end position="182"/>
    </location>
</feature>
<dbReference type="AlphaFoldDB" id="A0A1B7LYA0"/>
<feature type="transmembrane region" description="Helical" evidence="8">
    <location>
        <begin position="40"/>
        <end position="58"/>
    </location>
</feature>
<dbReference type="PANTHER" id="PTHR43057:SF1">
    <property type="entry name" value="ARSENICAL-RESISTANCE PROTEIN 3"/>
    <property type="match status" value="1"/>
</dbReference>
<feature type="transmembrane region" description="Helical" evidence="8">
    <location>
        <begin position="290"/>
        <end position="313"/>
    </location>
</feature>
<dbReference type="InterPro" id="IPR002657">
    <property type="entry name" value="BilAc:Na_symport/Acr3"/>
</dbReference>
<dbReference type="Pfam" id="PF01758">
    <property type="entry name" value="SBF"/>
    <property type="match status" value="1"/>
</dbReference>
<comment type="subcellular location">
    <subcellularLocation>
        <location evidence="1">Cell membrane</location>
        <topology evidence="1">Multi-pass membrane protein</topology>
    </subcellularLocation>
</comment>
<keyword evidence="3" id="KW-0813">Transport</keyword>
<sequence length="322" mass="34618">MHSLITCFERHQVWLYLGGIAAGAIFGLAFSAAASMAETLIYPALGLLLYVTFVGIPISNFKAAAAIPPFLGTTFVLNFLLVPVVVFLVSRLVAHDHVVLLGVLIVLLTPCIDYVIVFAQLAGGDAKSLLAAAPVLVVVQVLLLPVYLWLFLGDQFFGVGIVGPLLQAFIWIILVPLVVAAVTQLAAKRWVWVGRVESGGTAVMVPLMVLTLAIVVASQISAVHERVLDLLLSIPVFVLFVALMILIGWGVARRTKMQVPQQRALVFSGVTRNSLVVLPIVLALPGDYALTPLVVVTQTLVELCIMVVCIRLIPRLIPLPAR</sequence>
<keyword evidence="10" id="KW-1185">Reference proteome</keyword>
<dbReference type="PANTHER" id="PTHR43057">
    <property type="entry name" value="ARSENITE EFFLUX TRANSPORTER"/>
    <property type="match status" value="1"/>
</dbReference>
<organism evidence="9 10">
    <name type="scientific">Enteractinococcus helveticum</name>
    <dbReference type="NCBI Taxonomy" id="1837282"/>
    <lineage>
        <taxon>Bacteria</taxon>
        <taxon>Bacillati</taxon>
        <taxon>Actinomycetota</taxon>
        <taxon>Actinomycetes</taxon>
        <taxon>Micrococcales</taxon>
        <taxon>Micrococcaceae</taxon>
    </lineage>
</organism>
<evidence type="ECO:0000313" key="10">
    <source>
        <dbReference type="Proteomes" id="UP000078292"/>
    </source>
</evidence>
<feature type="transmembrane region" description="Helical" evidence="8">
    <location>
        <begin position="203"/>
        <end position="224"/>
    </location>
</feature>
<proteinExistence type="inferred from homology"/>
<keyword evidence="4" id="KW-1003">Cell membrane</keyword>
<reference evidence="9 10" key="1">
    <citation type="submission" date="2016-04" db="EMBL/GenBank/DDBJ databases">
        <title>First whole genome shotgun sequence of the bacterium Enteractinococcus sp. strain UASWS1574.</title>
        <authorList>
            <person name="Crovadore J."/>
            <person name="Chablais R."/>
            <person name="Lefort F."/>
        </authorList>
    </citation>
    <scope>NUCLEOTIDE SEQUENCE [LARGE SCALE GENOMIC DNA]</scope>
    <source>
        <strain evidence="9 10">UASWS1574</strain>
    </source>
</reference>
<dbReference type="GO" id="GO:0015105">
    <property type="term" value="F:arsenite transmembrane transporter activity"/>
    <property type="evidence" value="ECO:0007669"/>
    <property type="project" value="TreeGrafter"/>
</dbReference>
<evidence type="ECO:0000256" key="7">
    <source>
        <dbReference type="ARBA" id="ARBA00023136"/>
    </source>
</evidence>
<evidence type="ECO:0000256" key="4">
    <source>
        <dbReference type="ARBA" id="ARBA00022475"/>
    </source>
</evidence>
<feature type="transmembrane region" description="Helical" evidence="8">
    <location>
        <begin position="12"/>
        <end position="34"/>
    </location>
</feature>
<name>A0A1B7LYA0_9MICC</name>
<keyword evidence="7 8" id="KW-0472">Membrane</keyword>
<protein>
    <submittedName>
        <fullName evidence="9">Arsenic resistance protein</fullName>
    </submittedName>
</protein>
<gene>
    <name evidence="9" type="ORF">A6F49_12865</name>
</gene>
<accession>A0A1B7LYA0</accession>
<feature type="transmembrane region" description="Helical" evidence="8">
    <location>
        <begin position="129"/>
        <end position="150"/>
    </location>
</feature>
<feature type="transmembrane region" description="Helical" evidence="8">
    <location>
        <begin position="98"/>
        <end position="117"/>
    </location>
</feature>
<dbReference type="RefSeq" id="WP_043056785.1">
    <property type="nucleotide sequence ID" value="NZ_LXEY01000020.1"/>
</dbReference>
<dbReference type="EMBL" id="LXEY01000020">
    <property type="protein sequence ID" value="OAV60262.1"/>
    <property type="molecule type" value="Genomic_DNA"/>
</dbReference>
<dbReference type="GO" id="GO:0015104">
    <property type="term" value="F:antimonite transmembrane transporter activity"/>
    <property type="evidence" value="ECO:0007669"/>
    <property type="project" value="TreeGrafter"/>
</dbReference>
<evidence type="ECO:0000313" key="9">
    <source>
        <dbReference type="EMBL" id="OAV60262.1"/>
    </source>
</evidence>
<keyword evidence="6 8" id="KW-1133">Transmembrane helix</keyword>
<evidence type="ECO:0000256" key="6">
    <source>
        <dbReference type="ARBA" id="ARBA00022989"/>
    </source>
</evidence>
<evidence type="ECO:0000256" key="8">
    <source>
        <dbReference type="SAM" id="Phobius"/>
    </source>
</evidence>
<evidence type="ECO:0000256" key="2">
    <source>
        <dbReference type="ARBA" id="ARBA00010110"/>
    </source>
</evidence>
<keyword evidence="5 8" id="KW-0812">Transmembrane</keyword>
<comment type="similarity">
    <text evidence="2">Belongs to the arsenical resistance-3 (ACR3) (TC 2.A.59) family.</text>
</comment>
<dbReference type="GO" id="GO:0015297">
    <property type="term" value="F:antiporter activity"/>
    <property type="evidence" value="ECO:0007669"/>
    <property type="project" value="InterPro"/>
</dbReference>
<feature type="transmembrane region" description="Helical" evidence="8">
    <location>
        <begin position="70"/>
        <end position="92"/>
    </location>
</feature>
<dbReference type="InterPro" id="IPR004706">
    <property type="entry name" value="Arsenical-R_Acr3"/>
</dbReference>
<dbReference type="OrthoDB" id="3254016at2"/>
<dbReference type="GO" id="GO:0005886">
    <property type="term" value="C:plasma membrane"/>
    <property type="evidence" value="ECO:0007669"/>
    <property type="project" value="UniProtKB-SubCell"/>
</dbReference>